<protein>
    <submittedName>
        <fullName evidence="2">Uncharacterized protein</fullName>
    </submittedName>
</protein>
<organism evidence="2 3">
    <name type="scientific">Chelydra serpentina</name>
    <name type="common">Snapping turtle</name>
    <name type="synonym">Testudo serpentina</name>
    <dbReference type="NCBI Taxonomy" id="8475"/>
    <lineage>
        <taxon>Eukaryota</taxon>
        <taxon>Metazoa</taxon>
        <taxon>Chordata</taxon>
        <taxon>Craniata</taxon>
        <taxon>Vertebrata</taxon>
        <taxon>Euteleostomi</taxon>
        <taxon>Archelosauria</taxon>
        <taxon>Testudinata</taxon>
        <taxon>Testudines</taxon>
        <taxon>Cryptodira</taxon>
        <taxon>Durocryptodira</taxon>
        <taxon>Americhelydia</taxon>
        <taxon>Chelydroidea</taxon>
        <taxon>Chelydridae</taxon>
        <taxon>Chelydra</taxon>
    </lineage>
</organism>
<evidence type="ECO:0000313" key="2">
    <source>
        <dbReference type="Ensembl" id="ENSCSRP00000016310.1"/>
    </source>
</evidence>
<reference evidence="2" key="2">
    <citation type="submission" date="2025-09" db="UniProtKB">
        <authorList>
            <consortium name="Ensembl"/>
        </authorList>
    </citation>
    <scope>IDENTIFICATION</scope>
</reference>
<sequence>PIDVDVGQTHVGDSLVAPPVVVLLIDGEGHQGGVGPTVLGNGVGAGSLEVKLQTIEGVIVRVPPAPAGSSVVGNTRCTSVLDLACLLGPGRNPKITSLVSQHPCSNSLDLTLLLEPGTEPRSPGSNPPPLALFFTS</sequence>
<name>A0A8C3SPL7_CHESE</name>
<evidence type="ECO:0000313" key="3">
    <source>
        <dbReference type="Proteomes" id="UP000694403"/>
    </source>
</evidence>
<accession>A0A8C3SPL7</accession>
<dbReference type="AlphaFoldDB" id="A0A8C3SPL7"/>
<reference evidence="2" key="1">
    <citation type="submission" date="2025-08" db="UniProtKB">
        <authorList>
            <consortium name="Ensembl"/>
        </authorList>
    </citation>
    <scope>IDENTIFICATION</scope>
</reference>
<evidence type="ECO:0000256" key="1">
    <source>
        <dbReference type="SAM" id="MobiDB-lite"/>
    </source>
</evidence>
<dbReference type="Ensembl" id="ENSCSRT00000017027.1">
    <property type="protein sequence ID" value="ENSCSRP00000016310.1"/>
    <property type="gene ID" value="ENSCSRG00000012490.1"/>
</dbReference>
<dbReference type="Proteomes" id="UP000694403">
    <property type="component" value="Unplaced"/>
</dbReference>
<feature type="region of interest" description="Disordered" evidence="1">
    <location>
        <begin position="116"/>
        <end position="136"/>
    </location>
</feature>
<keyword evidence="3" id="KW-1185">Reference proteome</keyword>
<proteinExistence type="predicted"/>